<dbReference type="PRINTS" id="PR00778">
    <property type="entry name" value="HTHARSR"/>
</dbReference>
<dbReference type="PANTHER" id="PTHR33154">
    <property type="entry name" value="TRANSCRIPTIONAL REGULATOR, ARSR FAMILY"/>
    <property type="match status" value="1"/>
</dbReference>
<sequence>MSLELSCTRAEADHKQILRCKDVLHDVSNSMEAISKIMALAGNQVRFKILFLLQRETELCPCDFADILEMSVPAISQHLRKMKDVNVIETRREGQTIFYRISKQEEAFISSILSSIKSNRKIA</sequence>
<proteinExistence type="predicted"/>
<dbReference type="CDD" id="cd00090">
    <property type="entry name" value="HTH_ARSR"/>
    <property type="match status" value="1"/>
</dbReference>
<dbReference type="OrthoDB" id="9794330at2"/>
<reference evidence="5 6" key="1">
    <citation type="submission" date="2018-10" db="EMBL/GenBank/DDBJ databases">
        <title>Ulvibacterium marinum gen. nov., sp. nov., a novel marine bacterium of the family Flavobacteriaceae, isolated from a culture of the green alga Ulva prolifera.</title>
        <authorList>
            <person name="Zhang Z."/>
        </authorList>
    </citation>
    <scope>NUCLEOTIDE SEQUENCE [LARGE SCALE GENOMIC DNA]</scope>
    <source>
        <strain evidence="5 6">CCMM003</strain>
    </source>
</reference>
<evidence type="ECO:0000259" key="4">
    <source>
        <dbReference type="PROSITE" id="PS50987"/>
    </source>
</evidence>
<organism evidence="5 6">
    <name type="scientific">Ulvibacterium marinum</name>
    <dbReference type="NCBI Taxonomy" id="2419782"/>
    <lineage>
        <taxon>Bacteria</taxon>
        <taxon>Pseudomonadati</taxon>
        <taxon>Bacteroidota</taxon>
        <taxon>Flavobacteriia</taxon>
        <taxon>Flavobacteriales</taxon>
        <taxon>Flavobacteriaceae</taxon>
        <taxon>Ulvibacterium</taxon>
    </lineage>
</organism>
<feature type="domain" description="HTH arsR-type" evidence="4">
    <location>
        <begin position="26"/>
        <end position="123"/>
    </location>
</feature>
<evidence type="ECO:0000256" key="3">
    <source>
        <dbReference type="ARBA" id="ARBA00023163"/>
    </source>
</evidence>
<dbReference type="InterPro" id="IPR036390">
    <property type="entry name" value="WH_DNA-bd_sf"/>
</dbReference>
<dbReference type="GO" id="GO:0003700">
    <property type="term" value="F:DNA-binding transcription factor activity"/>
    <property type="evidence" value="ECO:0007669"/>
    <property type="project" value="InterPro"/>
</dbReference>
<gene>
    <name evidence="5" type="ORF">D7Z94_13435</name>
</gene>
<dbReference type="AlphaFoldDB" id="A0A3B0C1Z9"/>
<dbReference type="PROSITE" id="PS50987">
    <property type="entry name" value="HTH_ARSR_2"/>
    <property type="match status" value="1"/>
</dbReference>
<dbReference type="InterPro" id="IPR051081">
    <property type="entry name" value="HTH_MetalResp_TranReg"/>
</dbReference>
<evidence type="ECO:0000313" key="5">
    <source>
        <dbReference type="EMBL" id="RKN80315.1"/>
    </source>
</evidence>
<dbReference type="RefSeq" id="WP_120713123.1">
    <property type="nucleotide sequence ID" value="NZ_RBCJ01000003.1"/>
</dbReference>
<dbReference type="NCBIfam" id="NF033788">
    <property type="entry name" value="HTH_metalloreg"/>
    <property type="match status" value="1"/>
</dbReference>
<keyword evidence="6" id="KW-1185">Reference proteome</keyword>
<keyword evidence="2" id="KW-0238">DNA-binding</keyword>
<keyword evidence="3" id="KW-0804">Transcription</keyword>
<dbReference type="Proteomes" id="UP000276603">
    <property type="component" value="Unassembled WGS sequence"/>
</dbReference>
<dbReference type="SMART" id="SM00418">
    <property type="entry name" value="HTH_ARSR"/>
    <property type="match status" value="1"/>
</dbReference>
<accession>A0A3B0C1Z9</accession>
<name>A0A3B0C1Z9_9FLAO</name>
<comment type="caution">
    <text evidence="5">The sequence shown here is derived from an EMBL/GenBank/DDBJ whole genome shotgun (WGS) entry which is preliminary data.</text>
</comment>
<evidence type="ECO:0000313" key="6">
    <source>
        <dbReference type="Proteomes" id="UP000276603"/>
    </source>
</evidence>
<dbReference type="InterPro" id="IPR011991">
    <property type="entry name" value="ArsR-like_HTH"/>
</dbReference>
<dbReference type="GO" id="GO:0003677">
    <property type="term" value="F:DNA binding"/>
    <property type="evidence" value="ECO:0007669"/>
    <property type="project" value="UniProtKB-KW"/>
</dbReference>
<evidence type="ECO:0000256" key="2">
    <source>
        <dbReference type="ARBA" id="ARBA00023125"/>
    </source>
</evidence>
<dbReference type="SUPFAM" id="SSF46785">
    <property type="entry name" value="Winged helix' DNA-binding domain"/>
    <property type="match status" value="1"/>
</dbReference>
<dbReference type="Pfam" id="PF01022">
    <property type="entry name" value="HTH_5"/>
    <property type="match status" value="1"/>
</dbReference>
<dbReference type="EMBL" id="RBCJ01000003">
    <property type="protein sequence ID" value="RKN80315.1"/>
    <property type="molecule type" value="Genomic_DNA"/>
</dbReference>
<evidence type="ECO:0000256" key="1">
    <source>
        <dbReference type="ARBA" id="ARBA00023015"/>
    </source>
</evidence>
<dbReference type="InterPro" id="IPR036388">
    <property type="entry name" value="WH-like_DNA-bd_sf"/>
</dbReference>
<dbReference type="PANTHER" id="PTHR33154:SF18">
    <property type="entry name" value="ARSENICAL RESISTANCE OPERON REPRESSOR"/>
    <property type="match status" value="1"/>
</dbReference>
<keyword evidence="1" id="KW-0805">Transcription regulation</keyword>
<protein>
    <submittedName>
        <fullName evidence="5">ArsR family transcriptional regulator</fullName>
    </submittedName>
</protein>
<dbReference type="Gene3D" id="1.10.10.10">
    <property type="entry name" value="Winged helix-like DNA-binding domain superfamily/Winged helix DNA-binding domain"/>
    <property type="match status" value="1"/>
</dbReference>
<dbReference type="InterPro" id="IPR001845">
    <property type="entry name" value="HTH_ArsR_DNA-bd_dom"/>
</dbReference>